<dbReference type="EMBL" id="JAHUZD010000140">
    <property type="protein sequence ID" value="KAI3402849.2"/>
    <property type="molecule type" value="Genomic_DNA"/>
</dbReference>
<dbReference type="PIRSF" id="PIRSF007747">
    <property type="entry name" value="Ribosyl_Ptfrase"/>
    <property type="match status" value="1"/>
</dbReference>
<dbReference type="GO" id="GO:0043399">
    <property type="term" value="F:tRNA adenosine(64)-2'-O-ribosylphosphate transferase activity"/>
    <property type="evidence" value="ECO:0007669"/>
    <property type="project" value="InterPro"/>
</dbReference>
<evidence type="ECO:0000259" key="1">
    <source>
        <dbReference type="Pfam" id="PF04179"/>
    </source>
</evidence>
<dbReference type="GeneID" id="73381925"/>
<dbReference type="InterPro" id="IPR033449">
    <property type="entry name" value="Rit1_N"/>
</dbReference>
<dbReference type="Proteomes" id="UP001202479">
    <property type="component" value="Unassembled WGS sequence"/>
</dbReference>
<evidence type="ECO:0000313" key="4">
    <source>
        <dbReference type="Proteomes" id="UP001202479"/>
    </source>
</evidence>
<dbReference type="InterPro" id="IPR033421">
    <property type="entry name" value="Rit1_DUSP-like"/>
</dbReference>
<comment type="caution">
    <text evidence="3">The sequence shown here is derived from an EMBL/GenBank/DDBJ whole genome shotgun (WGS) entry which is preliminary data.</text>
</comment>
<sequence>MELIFNRQNDINALNKELKKSSLSFKNRLQSILFDANFVMLVHKSLEYPLVANERCGLWYVPQEDREDTCYFKSTDGHTNVWSFSLRRLNLHLLPIIERAGGVIIVDSTRRGKSMPDALSKTIPIWCAVINSVLFKEADDFWLRTPDVIPEEEHNAILHLIPEFVKQVKEMNLLDVEAYKLKRPLVPKWFFPGCPSQELDESVYSVCCVSSSKKVSVHKATSVRGKDGSMVNFEYIQGSADDHELWVPKSLGSFGANEFWSIADKLVESSTGYLPAWVTDEKLEEDIKCYISKACGSIDIRPVGKTGIKFGKIGRDIEFKELESNTIIVTFHESFKVINVDETSKGKVFQFPIPNNKKGSNMLRTIIPELMARMDLSLPLVILCGTGQDISVGLVLALLCTGFDLDWNKVEKKPEISKVLVKQHLSKLSSLYKVNPSRSTLQSVNNYLFS</sequence>
<feature type="domain" description="Rit1 N-terminal" evidence="2">
    <location>
        <begin position="18"/>
        <end position="278"/>
    </location>
</feature>
<accession>A0AAI9SUP0</accession>
<dbReference type="PANTHER" id="PTHR31811:SF0">
    <property type="entry name" value="TRNA A64-2'-O-RIBOSYLPHOSPHATE TRANSFERASE"/>
    <property type="match status" value="1"/>
</dbReference>
<dbReference type="RefSeq" id="XP_049178596.1">
    <property type="nucleotide sequence ID" value="XM_049325736.1"/>
</dbReference>
<dbReference type="GO" id="GO:0005737">
    <property type="term" value="C:cytoplasm"/>
    <property type="evidence" value="ECO:0007669"/>
    <property type="project" value="TreeGrafter"/>
</dbReference>
<reference evidence="3" key="1">
    <citation type="journal article" date="2022" name="DNA Res.">
        <title>Genome analysis of five recently described species of the CUG-Ser clade uncovers Candida theae as a new hybrid lineage with pathogenic potential in the Candida parapsilosis species complex.</title>
        <authorList>
            <person name="Mixao V."/>
            <person name="Del Olmo V."/>
            <person name="Hegedusova E."/>
            <person name="Saus E."/>
            <person name="Pryszcz L."/>
            <person name="Cillingova A."/>
            <person name="Nosek J."/>
            <person name="Gabaldon T."/>
        </authorList>
    </citation>
    <scope>NUCLEOTIDE SEQUENCE</scope>
    <source>
        <strain evidence="3">CBS 10844</strain>
    </source>
</reference>
<proteinExistence type="predicted"/>
<dbReference type="GO" id="GO:0019988">
    <property type="term" value="P:charged-tRNA amino acid modification"/>
    <property type="evidence" value="ECO:0007669"/>
    <property type="project" value="InterPro"/>
</dbReference>
<evidence type="ECO:0000259" key="2">
    <source>
        <dbReference type="Pfam" id="PF17184"/>
    </source>
</evidence>
<feature type="domain" description="Rit1 DUSP-like" evidence="1">
    <location>
        <begin position="348"/>
        <end position="448"/>
    </location>
</feature>
<dbReference type="InterPro" id="IPR007306">
    <property type="entry name" value="Rit1"/>
</dbReference>
<gene>
    <name evidence="3" type="ORF">KGF56_004310</name>
</gene>
<keyword evidence="4" id="KW-1185">Reference proteome</keyword>
<organism evidence="3 4">
    <name type="scientific">Candida oxycetoniae</name>
    <dbReference type="NCBI Taxonomy" id="497107"/>
    <lineage>
        <taxon>Eukaryota</taxon>
        <taxon>Fungi</taxon>
        <taxon>Dikarya</taxon>
        <taxon>Ascomycota</taxon>
        <taxon>Saccharomycotina</taxon>
        <taxon>Pichiomycetes</taxon>
        <taxon>Debaryomycetaceae</taxon>
        <taxon>Candida/Lodderomyces clade</taxon>
        <taxon>Candida</taxon>
    </lineage>
</organism>
<evidence type="ECO:0000313" key="3">
    <source>
        <dbReference type="EMBL" id="KAI3402849.2"/>
    </source>
</evidence>
<protein>
    <submittedName>
        <fullName evidence="3">RIT1</fullName>
    </submittedName>
</protein>
<dbReference type="Pfam" id="PF04179">
    <property type="entry name" value="Init_tRNA_PT"/>
    <property type="match status" value="1"/>
</dbReference>
<dbReference type="PANTHER" id="PTHR31811">
    <property type="entry name" value="TRNA A64-2'-O-RIBOSYLPHOSPHATE TRANSFERASE"/>
    <property type="match status" value="1"/>
</dbReference>
<dbReference type="Pfam" id="PF17184">
    <property type="entry name" value="Rit1_C"/>
    <property type="match status" value="1"/>
</dbReference>
<name>A0AAI9SUP0_9ASCO</name>
<dbReference type="AlphaFoldDB" id="A0AAI9SUP0"/>